<dbReference type="SUPFAM" id="SSF55856">
    <property type="entry name" value="Cytochrome b5-like heme/steroid binding domain"/>
    <property type="match status" value="1"/>
</dbReference>
<gene>
    <name evidence="6" type="ORF">D9Q98_009641</name>
</gene>
<feature type="domain" description="Cytochrome b5 heme-binding" evidence="5">
    <location>
        <begin position="44"/>
        <end position="127"/>
    </location>
</feature>
<protein>
    <recommendedName>
        <fullName evidence="5">Cytochrome b5 heme-binding domain-containing protein</fullName>
    </recommendedName>
</protein>
<dbReference type="PANTHER" id="PTHR19359:SF25">
    <property type="entry name" value="CYTOCHROME B5 HEME-BINDING DOMAIN-CONTAINING PROTEIN"/>
    <property type="match status" value="1"/>
</dbReference>
<evidence type="ECO:0000313" key="7">
    <source>
        <dbReference type="Proteomes" id="UP001055712"/>
    </source>
</evidence>
<dbReference type="EMBL" id="SIDB01000014">
    <property type="protein sequence ID" value="KAI3423804.1"/>
    <property type="molecule type" value="Genomic_DNA"/>
</dbReference>
<dbReference type="Proteomes" id="UP001055712">
    <property type="component" value="Unassembled WGS sequence"/>
</dbReference>
<comment type="caution">
    <text evidence="6">The sequence shown here is derived from an EMBL/GenBank/DDBJ whole genome shotgun (WGS) entry which is preliminary data.</text>
</comment>
<dbReference type="AlphaFoldDB" id="A0A9D4TEP9"/>
<name>A0A9D4TEP9_CHLVU</name>
<sequence>MSSAGCPAAVASSTAATAGCSLAAQTHERVASMIEARMEKKGCLGRYTMSEVAQHNHKDSAWLVVSGRVYDITQHVLSHPGWTSGCGTSQLLAILRTLGTDCTDEVLMVHSARALAQLAPYLIGLLVEE</sequence>
<proteinExistence type="inferred from homology"/>
<evidence type="ECO:0000259" key="5">
    <source>
        <dbReference type="PROSITE" id="PS50255"/>
    </source>
</evidence>
<dbReference type="Gene3D" id="3.10.120.10">
    <property type="entry name" value="Cytochrome b5-like heme/steroid binding domain"/>
    <property type="match status" value="1"/>
</dbReference>
<evidence type="ECO:0000256" key="1">
    <source>
        <dbReference type="ARBA" id="ARBA00022617"/>
    </source>
</evidence>
<evidence type="ECO:0000313" key="6">
    <source>
        <dbReference type="EMBL" id="KAI3423804.1"/>
    </source>
</evidence>
<accession>A0A9D4TEP9</accession>
<evidence type="ECO:0000256" key="4">
    <source>
        <dbReference type="ARBA" id="ARBA00038168"/>
    </source>
</evidence>
<dbReference type="SMART" id="SM01117">
    <property type="entry name" value="Cyt-b5"/>
    <property type="match status" value="1"/>
</dbReference>
<keyword evidence="2" id="KW-0479">Metal-binding</keyword>
<dbReference type="Pfam" id="PF00173">
    <property type="entry name" value="Cyt-b5"/>
    <property type="match status" value="1"/>
</dbReference>
<keyword evidence="3" id="KW-0408">Iron</keyword>
<comment type="similarity">
    <text evidence="4">Belongs to the cytochrome b5 family.</text>
</comment>
<keyword evidence="7" id="KW-1185">Reference proteome</keyword>
<dbReference type="OrthoDB" id="260519at2759"/>
<keyword evidence="1" id="KW-0349">Heme</keyword>
<reference evidence="6" key="2">
    <citation type="submission" date="2020-11" db="EMBL/GenBank/DDBJ databases">
        <authorList>
            <person name="Cecchin M."/>
            <person name="Marcolungo L."/>
            <person name="Rossato M."/>
            <person name="Girolomoni L."/>
            <person name="Cosentino E."/>
            <person name="Cuine S."/>
            <person name="Li-Beisson Y."/>
            <person name="Delledonne M."/>
            <person name="Ballottari M."/>
        </authorList>
    </citation>
    <scope>NUCLEOTIDE SEQUENCE</scope>
    <source>
        <strain evidence="6">211/11P</strain>
        <tissue evidence="6">Whole cell</tissue>
    </source>
</reference>
<evidence type="ECO:0000256" key="3">
    <source>
        <dbReference type="ARBA" id="ARBA00023004"/>
    </source>
</evidence>
<dbReference type="InterPro" id="IPR001199">
    <property type="entry name" value="Cyt_B5-like_heme/steroid-bd"/>
</dbReference>
<reference evidence="6" key="1">
    <citation type="journal article" date="2019" name="Plant J.">
        <title>Chlorella vulgaris genome assembly and annotation reveals the molecular basis for metabolic acclimation to high light conditions.</title>
        <authorList>
            <person name="Cecchin M."/>
            <person name="Marcolungo L."/>
            <person name="Rossato M."/>
            <person name="Girolomoni L."/>
            <person name="Cosentino E."/>
            <person name="Cuine S."/>
            <person name="Li-Beisson Y."/>
            <person name="Delledonne M."/>
            <person name="Ballottari M."/>
        </authorList>
    </citation>
    <scope>NUCLEOTIDE SEQUENCE</scope>
    <source>
        <strain evidence="6">211/11P</strain>
    </source>
</reference>
<dbReference type="InterPro" id="IPR036400">
    <property type="entry name" value="Cyt_B5-like_heme/steroid_sf"/>
</dbReference>
<dbReference type="GO" id="GO:0046872">
    <property type="term" value="F:metal ion binding"/>
    <property type="evidence" value="ECO:0007669"/>
    <property type="project" value="UniProtKB-KW"/>
</dbReference>
<dbReference type="GO" id="GO:0016020">
    <property type="term" value="C:membrane"/>
    <property type="evidence" value="ECO:0007669"/>
    <property type="project" value="TreeGrafter"/>
</dbReference>
<dbReference type="PROSITE" id="PS50255">
    <property type="entry name" value="CYTOCHROME_B5_2"/>
    <property type="match status" value="1"/>
</dbReference>
<dbReference type="InterPro" id="IPR050668">
    <property type="entry name" value="Cytochrome_b5"/>
</dbReference>
<dbReference type="PANTHER" id="PTHR19359">
    <property type="entry name" value="CYTOCHROME B5"/>
    <property type="match status" value="1"/>
</dbReference>
<organism evidence="6 7">
    <name type="scientific">Chlorella vulgaris</name>
    <name type="common">Green alga</name>
    <dbReference type="NCBI Taxonomy" id="3077"/>
    <lineage>
        <taxon>Eukaryota</taxon>
        <taxon>Viridiplantae</taxon>
        <taxon>Chlorophyta</taxon>
        <taxon>core chlorophytes</taxon>
        <taxon>Trebouxiophyceae</taxon>
        <taxon>Chlorellales</taxon>
        <taxon>Chlorellaceae</taxon>
        <taxon>Chlorella clade</taxon>
        <taxon>Chlorella</taxon>
    </lineage>
</organism>
<dbReference type="GO" id="GO:0020037">
    <property type="term" value="F:heme binding"/>
    <property type="evidence" value="ECO:0007669"/>
    <property type="project" value="TreeGrafter"/>
</dbReference>
<evidence type="ECO:0000256" key="2">
    <source>
        <dbReference type="ARBA" id="ARBA00022723"/>
    </source>
</evidence>